<gene>
    <name evidence="1" type="ORF">DPA05_25415</name>
</gene>
<dbReference type="Proteomes" id="UP000839852">
    <property type="component" value="Unassembled WGS sequence"/>
</dbReference>
<reference evidence="1" key="1">
    <citation type="submission" date="2018-06" db="EMBL/GenBank/DDBJ databases">
        <authorList>
            <person name="Ashton P.M."/>
            <person name="Dallman T."/>
            <person name="Nair S."/>
            <person name="De Pinna E."/>
            <person name="Peters T."/>
            <person name="Grant K."/>
        </authorList>
    </citation>
    <scope>NUCLEOTIDE SEQUENCE [LARGE SCALE GENOMIC DNA]</scope>
    <source>
        <strain evidence="1">319688</strain>
    </source>
</reference>
<comment type="caution">
    <text evidence="1">The sequence shown here is derived from an EMBL/GenBank/DDBJ whole genome shotgun (WGS) entry which is preliminary data.</text>
</comment>
<dbReference type="GO" id="GO:0009289">
    <property type="term" value="C:pilus"/>
    <property type="evidence" value="ECO:0007669"/>
    <property type="project" value="InterPro"/>
</dbReference>
<name>A0A5Y2M008_SALER</name>
<protein>
    <submittedName>
        <fullName evidence="1">Type 1 fimbrial protein</fullName>
    </submittedName>
</protein>
<sequence length="374" mass="39040">MVKMRKQKSQSLAAGTVLAAGLGFGLMSGGPSAMAALILPALPAGCQIIRNELHPVQNTFRVEPGTPVYGAIGPQQTPILQVGVRCDGPLSTPLTLGLNTTGGPDWQGPGRDIIPSGVKDVGLRLYAHGEADGGTCSPSGWQGAGTGGWKCTLPAGTEGEKTLTLQVAVQVVKNGDNTPLQSTAPLLPAKGGDVQLYVNNTPVSLLSTGAVAPILVTPVSCTIESGKNDTIDFGQVRRNTGGNYGWDGNMLATKQQTLSINCLPAPTDGATYQVSVSYNGTTSEDYVRWGQHTGLLTNIPDLFVQGEMRTSESGQQVTIQFGTGQSLPLLFDAGTGRFTGTVDWVLMNYSKDENQVPEESGNFTAAATYTVDVN</sequence>
<organism evidence="1">
    <name type="scientific">Salmonella enterica subsp. salamae</name>
    <dbReference type="NCBI Taxonomy" id="59202"/>
    <lineage>
        <taxon>Bacteria</taxon>
        <taxon>Pseudomonadati</taxon>
        <taxon>Pseudomonadota</taxon>
        <taxon>Gammaproteobacteria</taxon>
        <taxon>Enterobacterales</taxon>
        <taxon>Enterobacteriaceae</taxon>
        <taxon>Salmonella</taxon>
    </lineage>
</organism>
<dbReference type="InterPro" id="IPR036937">
    <property type="entry name" value="Adhesion_dom_fimbrial_sf"/>
</dbReference>
<accession>A0A5Y2M008</accession>
<dbReference type="EMBL" id="AAIIOQ010000059">
    <property type="protein sequence ID" value="ECE6362912.1"/>
    <property type="molecule type" value="Genomic_DNA"/>
</dbReference>
<dbReference type="AlphaFoldDB" id="A0A5Y2M008"/>
<dbReference type="Gene3D" id="2.60.40.1090">
    <property type="entry name" value="Fimbrial-type adhesion domain"/>
    <property type="match status" value="1"/>
</dbReference>
<dbReference type="GO" id="GO:0007155">
    <property type="term" value="P:cell adhesion"/>
    <property type="evidence" value="ECO:0007669"/>
    <property type="project" value="InterPro"/>
</dbReference>
<proteinExistence type="predicted"/>
<evidence type="ECO:0000313" key="1">
    <source>
        <dbReference type="EMBL" id="ECE6362912.1"/>
    </source>
</evidence>